<dbReference type="Proteomes" id="UP001190700">
    <property type="component" value="Unassembled WGS sequence"/>
</dbReference>
<dbReference type="AlphaFoldDB" id="A0AAE0H421"/>
<evidence type="ECO:0000313" key="1">
    <source>
        <dbReference type="EMBL" id="KAK3289614.1"/>
    </source>
</evidence>
<comment type="caution">
    <text evidence="1">The sequence shown here is derived from an EMBL/GenBank/DDBJ whole genome shotgun (WGS) entry which is preliminary data.</text>
</comment>
<gene>
    <name evidence="1" type="ORF">CYMTET_2963</name>
</gene>
<evidence type="ECO:0000313" key="2">
    <source>
        <dbReference type="Proteomes" id="UP001190700"/>
    </source>
</evidence>
<reference evidence="1 2" key="1">
    <citation type="journal article" date="2015" name="Genome Biol. Evol.">
        <title>Comparative Genomics of a Bacterivorous Green Alga Reveals Evolutionary Causalities and Consequences of Phago-Mixotrophic Mode of Nutrition.</title>
        <authorList>
            <person name="Burns J.A."/>
            <person name="Paasch A."/>
            <person name="Narechania A."/>
            <person name="Kim E."/>
        </authorList>
    </citation>
    <scope>NUCLEOTIDE SEQUENCE [LARGE SCALE GENOMIC DNA]</scope>
    <source>
        <strain evidence="1 2">PLY_AMNH</strain>
    </source>
</reference>
<dbReference type="EMBL" id="LGRX02000082">
    <property type="protein sequence ID" value="KAK3289614.1"/>
    <property type="molecule type" value="Genomic_DNA"/>
</dbReference>
<accession>A0AAE0H421</accession>
<keyword evidence="2" id="KW-1185">Reference proteome</keyword>
<organism evidence="1 2">
    <name type="scientific">Cymbomonas tetramitiformis</name>
    <dbReference type="NCBI Taxonomy" id="36881"/>
    <lineage>
        <taxon>Eukaryota</taxon>
        <taxon>Viridiplantae</taxon>
        <taxon>Chlorophyta</taxon>
        <taxon>Pyramimonadophyceae</taxon>
        <taxon>Pyramimonadales</taxon>
        <taxon>Pyramimonadaceae</taxon>
        <taxon>Cymbomonas</taxon>
    </lineage>
</organism>
<sequence>MNHQKPLAVFKDLAEGMFTTPGQTRMGTIFYAYESMKKHLDATTQTLVSSEVVQYVRANASQKASPESPTLMQLYNEAKGFATDPTFDIALAFAERSLLHYKLKRGTWARDTVWLNAQQLASPDFWFLNGSDDPESQLVAMRACGQVSGAGSAKRGHKVMNCVEKDRNSLDFDNVEAWIYVKHNSGEIDKREKLSYDPKLIPWTDGVDPNAEWVDAWQEDSC</sequence>
<protein>
    <submittedName>
        <fullName evidence="1">Uncharacterized protein</fullName>
    </submittedName>
</protein>
<proteinExistence type="predicted"/>
<name>A0AAE0H421_9CHLO</name>